<keyword evidence="2" id="KW-1185">Reference proteome</keyword>
<proteinExistence type="predicted"/>
<dbReference type="EnsemblMetazoa" id="GBRI010737-RA">
    <property type="protein sequence ID" value="GBRI010737-PA"/>
    <property type="gene ID" value="GBRI010737"/>
</dbReference>
<sequence>MTSTSEIFQFLHRSSLYLIWKCSTKTKSIDSKTVSDGFGFNFQKKKETRTSNFELLMEMVRKAINECYEDEANTIKIEITEEGFIDILQGQQEQVSRNGKCLRYCILKSHNLNNIIIKSESNN</sequence>
<evidence type="ECO:0000313" key="1">
    <source>
        <dbReference type="EnsemblMetazoa" id="GBRI010737-PA"/>
    </source>
</evidence>
<organism evidence="1 2">
    <name type="scientific">Glossina brevipalpis</name>
    <dbReference type="NCBI Taxonomy" id="37001"/>
    <lineage>
        <taxon>Eukaryota</taxon>
        <taxon>Metazoa</taxon>
        <taxon>Ecdysozoa</taxon>
        <taxon>Arthropoda</taxon>
        <taxon>Hexapoda</taxon>
        <taxon>Insecta</taxon>
        <taxon>Pterygota</taxon>
        <taxon>Neoptera</taxon>
        <taxon>Endopterygota</taxon>
        <taxon>Diptera</taxon>
        <taxon>Brachycera</taxon>
        <taxon>Muscomorpha</taxon>
        <taxon>Hippoboscoidea</taxon>
        <taxon>Glossinidae</taxon>
        <taxon>Glossina</taxon>
    </lineage>
</organism>
<name>A0A1A9W931_9MUSC</name>
<dbReference type="VEuPathDB" id="VectorBase:GBRI010737"/>
<dbReference type="Gene3D" id="1.10.238.20">
    <property type="entry name" value="Pheromone/general odorant binding protein domain"/>
    <property type="match status" value="1"/>
</dbReference>
<protein>
    <submittedName>
        <fullName evidence="1">Uncharacterized protein</fullName>
    </submittedName>
</protein>
<reference evidence="1" key="2">
    <citation type="submission" date="2020-05" db="UniProtKB">
        <authorList>
            <consortium name="EnsemblMetazoa"/>
        </authorList>
    </citation>
    <scope>IDENTIFICATION</scope>
    <source>
        <strain evidence="1">IAEA</strain>
    </source>
</reference>
<dbReference type="Proteomes" id="UP000091820">
    <property type="component" value="Unassembled WGS sequence"/>
</dbReference>
<evidence type="ECO:0000313" key="2">
    <source>
        <dbReference type="Proteomes" id="UP000091820"/>
    </source>
</evidence>
<dbReference type="GO" id="GO:0005549">
    <property type="term" value="F:odorant binding"/>
    <property type="evidence" value="ECO:0007669"/>
    <property type="project" value="InterPro"/>
</dbReference>
<dbReference type="AlphaFoldDB" id="A0A1A9W931"/>
<dbReference type="InterPro" id="IPR036728">
    <property type="entry name" value="PBP_GOBP_sf"/>
</dbReference>
<accession>A0A1A9W931</accession>
<reference evidence="2" key="1">
    <citation type="submission" date="2014-03" db="EMBL/GenBank/DDBJ databases">
        <authorList>
            <person name="Aksoy S."/>
            <person name="Warren W."/>
            <person name="Wilson R.K."/>
        </authorList>
    </citation>
    <scope>NUCLEOTIDE SEQUENCE [LARGE SCALE GENOMIC DNA]</scope>
    <source>
        <strain evidence="2">IAEA</strain>
    </source>
</reference>